<sequence>MPWPAALLTLAIMKKRVAAALILLVALLCLYRGADLLVQNGNTTAKTTKHPTSSSPIPDGVTDSPHLPTKASNRPPTSGIHATHSPERLKEFFLPEVTIDGLPLKAALTKLLAAYQDVCRESGEVPLHLTFIVPPEATRPLTAKTGIRNLDSSIHLLAAIAGLKVSRSGSEYTFTAPEETGEIVKRGLQVPPDFFSRESSAEAGPFAEPAVIPEGMSFSDYLATLGTKEAHIATGAPNQLAPADYFASKGITLDPSTSFSLSGSTLQFTTTSAADQIAIEGLIDATLSNPPLQHKMETRLINIPAGMDWTPPDLSQLDDTGAAQMMRQLSQLKGVDLMSTPAITARVGEDAKVEIIHEILVPSPTAPGGFETQPSGLIVDFRAAPYGFGHHVDLNYSERIAEGESGTATAKVTERTAIADSSFSSDGNAQMHIQTHPDGTRSVVLVTPTLIDATGRPLHPKE</sequence>
<reference evidence="2 3" key="1">
    <citation type="submission" date="2024-04" db="EMBL/GenBank/DDBJ databases">
        <title>Luteolibacter sp. isolated from soil.</title>
        <authorList>
            <person name="An J."/>
        </authorList>
    </citation>
    <scope>NUCLEOTIDE SEQUENCE [LARGE SCALE GENOMIC DNA]</scope>
    <source>
        <strain evidence="2 3">Y139</strain>
    </source>
</reference>
<feature type="compositionally biased region" description="Polar residues" evidence="1">
    <location>
        <begin position="44"/>
        <end position="56"/>
    </location>
</feature>
<feature type="region of interest" description="Disordered" evidence="1">
    <location>
        <begin position="44"/>
        <end position="82"/>
    </location>
</feature>
<evidence type="ECO:0008006" key="4">
    <source>
        <dbReference type="Google" id="ProtNLM"/>
    </source>
</evidence>
<protein>
    <recommendedName>
        <fullName evidence="4">NolW-like domain-containing protein</fullName>
    </recommendedName>
</protein>
<proteinExistence type="predicted"/>
<gene>
    <name evidence="2" type="ORF">WKV53_13105</name>
</gene>
<evidence type="ECO:0000313" key="2">
    <source>
        <dbReference type="EMBL" id="MEK7951448.1"/>
    </source>
</evidence>
<dbReference type="EMBL" id="JBBUKT010000004">
    <property type="protein sequence ID" value="MEK7951448.1"/>
    <property type="molecule type" value="Genomic_DNA"/>
</dbReference>
<organism evidence="2 3">
    <name type="scientific">Luteolibacter soli</name>
    <dbReference type="NCBI Taxonomy" id="3135280"/>
    <lineage>
        <taxon>Bacteria</taxon>
        <taxon>Pseudomonadati</taxon>
        <taxon>Verrucomicrobiota</taxon>
        <taxon>Verrucomicrobiia</taxon>
        <taxon>Verrucomicrobiales</taxon>
        <taxon>Verrucomicrobiaceae</taxon>
        <taxon>Luteolibacter</taxon>
    </lineage>
</organism>
<evidence type="ECO:0000256" key="1">
    <source>
        <dbReference type="SAM" id="MobiDB-lite"/>
    </source>
</evidence>
<evidence type="ECO:0000313" key="3">
    <source>
        <dbReference type="Proteomes" id="UP001371305"/>
    </source>
</evidence>
<name>A0ABU9AUN3_9BACT</name>
<dbReference type="Proteomes" id="UP001371305">
    <property type="component" value="Unassembled WGS sequence"/>
</dbReference>
<keyword evidence="3" id="KW-1185">Reference proteome</keyword>
<accession>A0ABU9AUN3</accession>
<comment type="caution">
    <text evidence="2">The sequence shown here is derived from an EMBL/GenBank/DDBJ whole genome shotgun (WGS) entry which is preliminary data.</text>
</comment>